<dbReference type="AlphaFoldDB" id="A0AAU9KQ03"/>
<evidence type="ECO:0000256" key="1">
    <source>
        <dbReference type="SAM" id="Coils"/>
    </source>
</evidence>
<evidence type="ECO:0000313" key="3">
    <source>
        <dbReference type="EMBL" id="CAG9335324.1"/>
    </source>
</evidence>
<keyword evidence="4" id="KW-1185">Reference proteome</keyword>
<keyword evidence="1" id="KW-0175">Coiled coil</keyword>
<evidence type="ECO:0000313" key="4">
    <source>
        <dbReference type="Proteomes" id="UP001162131"/>
    </source>
</evidence>
<feature type="transmembrane region" description="Helical" evidence="2">
    <location>
        <begin position="161"/>
        <end position="180"/>
    </location>
</feature>
<sequence length="567" mass="65783">MEKVKAYLITSLGIDLLFLVLVLISLHLSFFALGDYDISLTEISTKFEINLGRAYCSVTFEEFQQSSCRLIDYPIDIICDLKNNLEGAGIVYIIFSLLSIISLLFSVLHFILILIVKIKPFPFLSYSHITSAPAYILGAIFYILISTYYSISDTKIGPGILLVYIITAIALLQISLYFYIKLFKDWNSADIMKYAVIDEQVKAEDGTEMNFTHSEIFRSKFNELSPRYEELQQKYEEETKLTSSLKQEKMQEFRRSKLIEERKEQEMVQMKGELLRIERDRNEARERIKINEESIMKLKKIIFDLESEKRIAETNQIDGNNIYGTQKNSQYEEAEISSTKMLIQKIKELEKEIDLKDKEILKLNSSANEVSFEKESAQLFDSESSNIKSYQNLEPETNDLVLKYKSESEYLQQTLNQLSDERKMVIKENLTLLENVLKAQKTIDETDLKLGLLNSEIASLKNQIYDLNLQNSKNEEKIVLYAEIIKNQENQILMKNQEAASMRELVESKETELVNILKEAEDYKNKVAKLVEELSKAEIEKNEIMNTLTDLRLENQGLMEESEKRQG</sequence>
<feature type="transmembrane region" description="Helical" evidence="2">
    <location>
        <begin position="12"/>
        <end position="33"/>
    </location>
</feature>
<feature type="coiled-coil region" evidence="1">
    <location>
        <begin position="443"/>
        <end position="561"/>
    </location>
</feature>
<keyword evidence="2" id="KW-0812">Transmembrane</keyword>
<name>A0AAU9KQ03_9CILI</name>
<accession>A0AAU9KQ03</accession>
<feature type="coiled-coil region" evidence="1">
    <location>
        <begin position="228"/>
        <end position="294"/>
    </location>
</feature>
<feature type="transmembrane region" description="Helical" evidence="2">
    <location>
        <begin position="90"/>
        <end position="116"/>
    </location>
</feature>
<proteinExistence type="predicted"/>
<comment type="caution">
    <text evidence="3">The sequence shown here is derived from an EMBL/GenBank/DDBJ whole genome shotgun (WGS) entry which is preliminary data.</text>
</comment>
<keyword evidence="2" id="KW-1133">Transmembrane helix</keyword>
<evidence type="ECO:0000256" key="2">
    <source>
        <dbReference type="SAM" id="Phobius"/>
    </source>
</evidence>
<feature type="coiled-coil region" evidence="1">
    <location>
        <begin position="339"/>
        <end position="366"/>
    </location>
</feature>
<dbReference type="EMBL" id="CAJZBQ010000062">
    <property type="protein sequence ID" value="CAG9335324.1"/>
    <property type="molecule type" value="Genomic_DNA"/>
</dbReference>
<protein>
    <submittedName>
        <fullName evidence="3">Uncharacterized protein</fullName>
    </submittedName>
</protein>
<reference evidence="3" key="1">
    <citation type="submission" date="2021-09" db="EMBL/GenBank/DDBJ databases">
        <authorList>
            <consortium name="AG Swart"/>
            <person name="Singh M."/>
            <person name="Singh A."/>
            <person name="Seah K."/>
            <person name="Emmerich C."/>
        </authorList>
    </citation>
    <scope>NUCLEOTIDE SEQUENCE</scope>
    <source>
        <strain evidence="3">ATCC30299</strain>
    </source>
</reference>
<gene>
    <name evidence="3" type="ORF">BSTOLATCC_MIC63801</name>
</gene>
<feature type="transmembrane region" description="Helical" evidence="2">
    <location>
        <begin position="128"/>
        <end position="149"/>
    </location>
</feature>
<keyword evidence="2" id="KW-0472">Membrane</keyword>
<organism evidence="3 4">
    <name type="scientific">Blepharisma stoltei</name>
    <dbReference type="NCBI Taxonomy" id="1481888"/>
    <lineage>
        <taxon>Eukaryota</taxon>
        <taxon>Sar</taxon>
        <taxon>Alveolata</taxon>
        <taxon>Ciliophora</taxon>
        <taxon>Postciliodesmatophora</taxon>
        <taxon>Heterotrichea</taxon>
        <taxon>Heterotrichida</taxon>
        <taxon>Blepharismidae</taxon>
        <taxon>Blepharisma</taxon>
    </lineage>
</organism>
<dbReference type="Proteomes" id="UP001162131">
    <property type="component" value="Unassembled WGS sequence"/>
</dbReference>